<comment type="caution">
    <text evidence="2">The sequence shown here is derived from an EMBL/GenBank/DDBJ whole genome shotgun (WGS) entry which is preliminary data.</text>
</comment>
<evidence type="ECO:0000313" key="2">
    <source>
        <dbReference type="EMBL" id="KYC63492.1"/>
    </source>
</evidence>
<dbReference type="EMBL" id="LQYI01000112">
    <property type="protein sequence ID" value="KYC63492.1"/>
    <property type="molecule type" value="Genomic_DNA"/>
</dbReference>
<sequence length="270" mass="30666">MLKKFNEEDFEVLKGPLQSFRQSPASLSGVFILGIFIQILLIYFEYRDSLLTKFPNAKLISSIHFWITGVLILLSIIFAIPAVYNRGQKIQYLLSILVSQNVGAVSLAISGLFLLGENSKVTTQSLLSFSYIIFIVGVLIFLVTSIRFYILLKRGAFREGTARENLRNNIESIIKSHFAEILIACIGLGYIIQFLLKTVISSNREDMLMIFLAFLLYFMMMFVLPEQLVILYCKFRFKSFNFDPDGNLYPASSCKGDIKKNGNKKATARI</sequence>
<keyword evidence="1" id="KW-0812">Transmembrane</keyword>
<reference evidence="2 3" key="1">
    <citation type="submission" date="2016-01" db="EMBL/GenBank/DDBJ databases">
        <title>Genome Sequences of Twelve Sporeforming Bacillus Species Isolated from Foods.</title>
        <authorList>
            <person name="Berendsen E.M."/>
            <person name="Wells-Bennik M.H."/>
            <person name="Krawcyk A.O."/>
            <person name="De Jong A."/>
            <person name="Holsappel S."/>
            <person name="Eijlander R.T."/>
            <person name="Kuipers O.P."/>
        </authorList>
    </citation>
    <scope>NUCLEOTIDE SEQUENCE [LARGE SCALE GENOMIC DNA]</scope>
    <source>
        <strain evidence="2 3">B4099</strain>
    </source>
</reference>
<feature type="transmembrane region" description="Helical" evidence="1">
    <location>
        <begin position="128"/>
        <end position="152"/>
    </location>
</feature>
<keyword evidence="1" id="KW-1133">Transmembrane helix</keyword>
<protein>
    <submittedName>
        <fullName evidence="2">Uncharacterized protein</fullName>
    </submittedName>
</protein>
<evidence type="ECO:0000313" key="3">
    <source>
        <dbReference type="Proteomes" id="UP000075304"/>
    </source>
</evidence>
<dbReference type="Proteomes" id="UP000075304">
    <property type="component" value="Unassembled WGS sequence"/>
</dbReference>
<keyword evidence="1" id="KW-0472">Membrane</keyword>
<feature type="transmembrane region" description="Helical" evidence="1">
    <location>
        <begin position="173"/>
        <end position="196"/>
    </location>
</feature>
<feature type="transmembrane region" description="Helical" evidence="1">
    <location>
        <begin position="208"/>
        <end position="232"/>
    </location>
</feature>
<feature type="transmembrane region" description="Helical" evidence="1">
    <location>
        <begin position="24"/>
        <end position="43"/>
    </location>
</feature>
<evidence type="ECO:0000256" key="1">
    <source>
        <dbReference type="SAM" id="Phobius"/>
    </source>
</evidence>
<dbReference type="RefSeq" id="WP_013858860.1">
    <property type="nucleotide sequence ID" value="NZ_LQYI01000112.1"/>
</dbReference>
<gene>
    <name evidence="2" type="ORF">B4099_3762</name>
</gene>
<name>A0A150K1W5_HEYCO</name>
<proteinExistence type="predicted"/>
<dbReference type="OMA" id="FIATWIR"/>
<feature type="transmembrane region" description="Helical" evidence="1">
    <location>
        <begin position="63"/>
        <end position="85"/>
    </location>
</feature>
<feature type="transmembrane region" description="Helical" evidence="1">
    <location>
        <begin position="92"/>
        <end position="116"/>
    </location>
</feature>
<dbReference type="PATRIC" id="fig|1398.25.peg.792"/>
<accession>A0A150K1W5</accession>
<organism evidence="2 3">
    <name type="scientific">Heyndrickxia coagulans</name>
    <name type="common">Weizmannia coagulans</name>
    <dbReference type="NCBI Taxonomy" id="1398"/>
    <lineage>
        <taxon>Bacteria</taxon>
        <taxon>Bacillati</taxon>
        <taxon>Bacillota</taxon>
        <taxon>Bacilli</taxon>
        <taxon>Bacillales</taxon>
        <taxon>Bacillaceae</taxon>
        <taxon>Heyndrickxia</taxon>
    </lineage>
</organism>
<dbReference type="AlphaFoldDB" id="A0A150K1W5"/>